<evidence type="ECO:0000313" key="1">
    <source>
        <dbReference type="EMBL" id="QCD83425.1"/>
    </source>
</evidence>
<name>A0A4D6L4N8_VIGUN</name>
<protein>
    <submittedName>
        <fullName evidence="1">Uncharacterized protein</fullName>
    </submittedName>
</protein>
<reference evidence="1 2" key="1">
    <citation type="submission" date="2019-04" db="EMBL/GenBank/DDBJ databases">
        <title>An improved genome assembly and genetic linkage map for asparagus bean, Vigna unguiculata ssp. sesquipedialis.</title>
        <authorList>
            <person name="Xia Q."/>
            <person name="Zhang R."/>
            <person name="Dong Y."/>
        </authorList>
    </citation>
    <scope>NUCLEOTIDE SEQUENCE [LARGE SCALE GENOMIC DNA]</scope>
    <source>
        <tissue evidence="1">Leaf</tissue>
    </source>
</reference>
<keyword evidence="2" id="KW-1185">Reference proteome</keyword>
<evidence type="ECO:0000313" key="2">
    <source>
        <dbReference type="Proteomes" id="UP000501690"/>
    </source>
</evidence>
<dbReference type="AlphaFoldDB" id="A0A4D6L4N8"/>
<sequence length="246" mass="27320">MPRALVFLSFDMHRLAAKGIPPGDTNWVAQFPMIFFVFSWCERLGRGLMQTELGVIANTVSAGKWDRSQNLITKLGMNRLAAKVFWWRAKSKMHRRRFRGKILGDSGPVKRTKNQEYCATGAWRHGGLRQAVTENYGSCLGRIAWWTKFASLCLGLMAKSNRGTVMFPSATIGRGVHSMVIACVPGSKLCKLGCVTTGEESVGLDYEQDWLVGLDHESSPYLCVHGDDRMIRYPGADDLTGEPGDA</sequence>
<proteinExistence type="predicted"/>
<dbReference type="Proteomes" id="UP000501690">
    <property type="component" value="Linkage Group LG2"/>
</dbReference>
<organism evidence="1 2">
    <name type="scientific">Vigna unguiculata</name>
    <name type="common">Cowpea</name>
    <dbReference type="NCBI Taxonomy" id="3917"/>
    <lineage>
        <taxon>Eukaryota</taxon>
        <taxon>Viridiplantae</taxon>
        <taxon>Streptophyta</taxon>
        <taxon>Embryophyta</taxon>
        <taxon>Tracheophyta</taxon>
        <taxon>Spermatophyta</taxon>
        <taxon>Magnoliopsida</taxon>
        <taxon>eudicotyledons</taxon>
        <taxon>Gunneridae</taxon>
        <taxon>Pentapetalae</taxon>
        <taxon>rosids</taxon>
        <taxon>fabids</taxon>
        <taxon>Fabales</taxon>
        <taxon>Fabaceae</taxon>
        <taxon>Papilionoideae</taxon>
        <taxon>50 kb inversion clade</taxon>
        <taxon>NPAAA clade</taxon>
        <taxon>indigoferoid/millettioid clade</taxon>
        <taxon>Phaseoleae</taxon>
        <taxon>Vigna</taxon>
    </lineage>
</organism>
<dbReference type="EMBL" id="CP039346">
    <property type="protein sequence ID" value="QCD83425.1"/>
    <property type="molecule type" value="Genomic_DNA"/>
</dbReference>
<accession>A0A4D6L4N8</accession>
<gene>
    <name evidence="1" type="ORF">DEO72_LG2g3769</name>
</gene>